<gene>
    <name evidence="2" type="ORF">NL394_16875</name>
</gene>
<reference evidence="2" key="1">
    <citation type="submission" date="2022-07" db="EMBL/GenBank/DDBJ databases">
        <authorList>
            <person name="Wu T."/>
        </authorList>
    </citation>
    <scope>NUCLEOTIDE SEQUENCE</scope>
    <source>
        <strain evidence="2">SD-1</strain>
    </source>
</reference>
<feature type="region of interest" description="Disordered" evidence="1">
    <location>
        <begin position="551"/>
        <end position="570"/>
    </location>
</feature>
<proteinExistence type="predicted"/>
<organism evidence="2 3">
    <name type="scientific">Paenarthrobacter ureafaciens</name>
    <dbReference type="NCBI Taxonomy" id="37931"/>
    <lineage>
        <taxon>Bacteria</taxon>
        <taxon>Bacillati</taxon>
        <taxon>Actinomycetota</taxon>
        <taxon>Actinomycetes</taxon>
        <taxon>Micrococcales</taxon>
        <taxon>Micrococcaceae</taxon>
        <taxon>Paenarthrobacter</taxon>
    </lineage>
</organism>
<dbReference type="AlphaFoldDB" id="A0AAX3EFG0"/>
<accession>A0AAX3EFG0</accession>
<feature type="compositionally biased region" description="Polar residues" evidence="1">
    <location>
        <begin position="551"/>
        <end position="560"/>
    </location>
</feature>
<keyword evidence="3" id="KW-1185">Reference proteome</keyword>
<sequence>MPPTSDYSRNRRPFRWWLAAGSLASILAVFLVVNGLSGHTPPEGPPAEQAEAPQAVQLPHYPISGYFIYSAPSDARNQKKLEEIKSVGGDTVITFGSVLSPATLATLPTDCKINGENCGEVIGSKLKIGRYFTFSDGGQWGKPALQCPNDRLVEVPGRTYTVMVFPSNNGGCTAKDGVYDLVVAGGSPSTAADPTISVASAATKLNMKFYAGLPAPTKRTDFEYLPDLSYQNTLQLFTERFLRYQADLNDVAGLAGFYHHFEMPVTDNTFFDPVVSLYAMQNKAIHRVLPDRSAIVSPYIESRRSSAAITPADARRGARKLAGTASGLQLSIAIQDGMGTGKGAAYRATEAGGKVDSFAASIVGRGTWGSKYAAPNSEYFDAAAEGVKGTQAELWANLEGMAPATEANPCEQSLRGQTTIDRVDRQLQQMGSTRKIISFMWDPYFTCSGTNQPLREDLQKGLATPLITDISSDVVNGGAVKVTGFNLEGISYALEFIDKKGDKHRTTGQPAVVKASFGREQGLNPQLQSVTIDLGKAAPPTDTAYQISVSNERGSSTETVHPTPAKAAVG</sequence>
<dbReference type="Proteomes" id="UP001163293">
    <property type="component" value="Chromosome"/>
</dbReference>
<evidence type="ECO:0000256" key="1">
    <source>
        <dbReference type="SAM" id="MobiDB-lite"/>
    </source>
</evidence>
<protein>
    <submittedName>
        <fullName evidence="2">Uncharacterized protein</fullName>
    </submittedName>
</protein>
<evidence type="ECO:0000313" key="2">
    <source>
        <dbReference type="EMBL" id="UYV96708.1"/>
    </source>
</evidence>
<dbReference type="Gene3D" id="3.20.20.80">
    <property type="entry name" value="Glycosidases"/>
    <property type="match status" value="1"/>
</dbReference>
<evidence type="ECO:0000313" key="3">
    <source>
        <dbReference type="Proteomes" id="UP001163293"/>
    </source>
</evidence>
<name>A0AAX3EFG0_PAEUR</name>
<dbReference type="RefSeq" id="WP_139126851.1">
    <property type="nucleotide sequence ID" value="NZ_CP043010.1"/>
</dbReference>
<dbReference type="EMBL" id="CP101185">
    <property type="protein sequence ID" value="UYV96708.1"/>
    <property type="molecule type" value="Genomic_DNA"/>
</dbReference>